<feature type="transmembrane region" description="Helical" evidence="9">
    <location>
        <begin position="837"/>
        <end position="854"/>
    </location>
</feature>
<evidence type="ECO:0000256" key="2">
    <source>
        <dbReference type="ARBA" id="ARBA00022692"/>
    </source>
</evidence>
<evidence type="ECO:0000256" key="8">
    <source>
        <dbReference type="ARBA" id="ARBA00023136"/>
    </source>
</evidence>
<evidence type="ECO:0000259" key="10">
    <source>
        <dbReference type="SMART" id="SM00831"/>
    </source>
</evidence>
<dbReference type="InterPro" id="IPR008250">
    <property type="entry name" value="ATPase_P-typ_transduc_dom_A_sf"/>
</dbReference>
<accession>A0AAJ0BDX3</accession>
<dbReference type="PANTHER" id="PTHR24093:SF369">
    <property type="entry name" value="CALCIUM-TRANSPORTING ATPASE"/>
    <property type="match status" value="1"/>
</dbReference>
<dbReference type="GO" id="GO:0006874">
    <property type="term" value="P:intracellular calcium ion homeostasis"/>
    <property type="evidence" value="ECO:0007669"/>
    <property type="project" value="TreeGrafter"/>
</dbReference>
<dbReference type="SUPFAM" id="SSF56784">
    <property type="entry name" value="HAD-like"/>
    <property type="match status" value="1"/>
</dbReference>
<dbReference type="InterPro" id="IPR023299">
    <property type="entry name" value="ATPase_P-typ_cyto_dom_N"/>
</dbReference>
<dbReference type="Gene3D" id="1.20.1110.10">
    <property type="entry name" value="Calcium-transporting ATPase, transmembrane domain"/>
    <property type="match status" value="1"/>
</dbReference>
<dbReference type="Pfam" id="PF00689">
    <property type="entry name" value="Cation_ATPase_C"/>
    <property type="match status" value="1"/>
</dbReference>
<evidence type="ECO:0000313" key="12">
    <source>
        <dbReference type="Proteomes" id="UP001239445"/>
    </source>
</evidence>
<dbReference type="FunFam" id="2.70.150.10:FF:000028">
    <property type="entry name" value="Calcium-transporting ATPase"/>
    <property type="match status" value="1"/>
</dbReference>
<gene>
    <name evidence="11" type="ORF">QBC47DRAFT_380074</name>
</gene>
<keyword evidence="4" id="KW-0547">Nucleotide-binding</keyword>
<dbReference type="PANTHER" id="PTHR24093">
    <property type="entry name" value="CATION TRANSPORTING ATPASE"/>
    <property type="match status" value="1"/>
</dbReference>
<keyword evidence="8 9" id="KW-0472">Membrane</keyword>
<dbReference type="InterPro" id="IPR023214">
    <property type="entry name" value="HAD_sf"/>
</dbReference>
<dbReference type="GO" id="GO:0005524">
    <property type="term" value="F:ATP binding"/>
    <property type="evidence" value="ECO:0007669"/>
    <property type="project" value="UniProtKB-KW"/>
</dbReference>
<keyword evidence="12" id="KW-1185">Reference proteome</keyword>
<keyword evidence="2 9" id="KW-0812">Transmembrane</keyword>
<dbReference type="SUPFAM" id="SSF81660">
    <property type="entry name" value="Metal cation-transporting ATPase, ATP-binding domain N"/>
    <property type="match status" value="1"/>
</dbReference>
<evidence type="ECO:0000256" key="9">
    <source>
        <dbReference type="SAM" id="Phobius"/>
    </source>
</evidence>
<feature type="transmembrane region" description="Helical" evidence="9">
    <location>
        <begin position="167"/>
        <end position="187"/>
    </location>
</feature>
<dbReference type="Gene3D" id="2.70.150.10">
    <property type="entry name" value="Calcium-transporting ATPase, cytoplasmic transduction domain A"/>
    <property type="match status" value="1"/>
</dbReference>
<reference evidence="11" key="1">
    <citation type="submission" date="2023-06" db="EMBL/GenBank/DDBJ databases">
        <title>Genome-scale phylogeny and comparative genomics of the fungal order Sordariales.</title>
        <authorList>
            <consortium name="Lawrence Berkeley National Laboratory"/>
            <person name="Hensen N."/>
            <person name="Bonometti L."/>
            <person name="Westerberg I."/>
            <person name="Brannstrom I.O."/>
            <person name="Guillou S."/>
            <person name="Cros-Aarteil S."/>
            <person name="Calhoun S."/>
            <person name="Haridas S."/>
            <person name="Kuo A."/>
            <person name="Mondo S."/>
            <person name="Pangilinan J."/>
            <person name="Riley R."/>
            <person name="Labutti K."/>
            <person name="Andreopoulos B."/>
            <person name="Lipzen A."/>
            <person name="Chen C."/>
            <person name="Yanf M."/>
            <person name="Daum C."/>
            <person name="Ng V."/>
            <person name="Clum A."/>
            <person name="Steindorff A."/>
            <person name="Ohm R."/>
            <person name="Martin F."/>
            <person name="Silar P."/>
            <person name="Natvig D."/>
            <person name="Lalanne C."/>
            <person name="Gautier V."/>
            <person name="Ament-Velasquez S.L."/>
            <person name="Kruys A."/>
            <person name="Hutchinson M.I."/>
            <person name="Powell A.J."/>
            <person name="Barry K."/>
            <person name="Miller A.N."/>
            <person name="Grigoriev I.V."/>
            <person name="Debuchy R."/>
            <person name="Gladieux P."/>
            <person name="Thoren M.H."/>
            <person name="Johannesson H."/>
        </authorList>
    </citation>
    <scope>NUCLEOTIDE SEQUENCE</scope>
    <source>
        <strain evidence="11">PSN4</strain>
    </source>
</reference>
<dbReference type="SMART" id="SM00831">
    <property type="entry name" value="Cation_ATPase_N"/>
    <property type="match status" value="1"/>
</dbReference>
<dbReference type="InterPro" id="IPR059000">
    <property type="entry name" value="ATPase_P-type_domA"/>
</dbReference>
<dbReference type="Gene3D" id="3.40.50.1000">
    <property type="entry name" value="HAD superfamily/HAD-like"/>
    <property type="match status" value="1"/>
</dbReference>
<feature type="domain" description="Cation-transporting P-type ATPase N-terminal" evidence="10">
    <location>
        <begin position="33"/>
        <end position="150"/>
    </location>
</feature>
<sequence>MSPGPSDLRDSSQKFAFTPNQLYQLLNERKPSSLHAVGGIDGLCHGLRTDPQTGIDADETELNRLSPRPTDTLESIPDRLSEFPRPTKLCRASANNQGPVPFSDRRRVFGENRLPEAKTPSFWALMWYAFNDRFMFLLAASAVASLALGISQLALSGRGSTGARVGWVEGATIIGAILVTITATAANDYQKNYKFRKLNRRREERWVTAIRSGRISRISIFDIVVGDLLRVEAGDVLAADGVLVEALRMSCNESDLSGESEVVHKVSAYDYLAGSAGESADPFVYGGAFVSQGLGTFIVTAVGTNSTSGRIAMSPQTKVEVTPLQQRLGHLAKYIILVGSVVGLLYFVALFIRFLVDITHADSASSPREKGEAFLNVFMLAVTVVIVGVPEGLSLAVAASLAFATTRMLWDNNLVRLLRSCEVMGSVTSICSDKTATLTCGEMAVVSGLVGYEEHFGTDEERSCSSRDSDQTFTACMDSAITATKLMGELAADVKTLLRVSIAANSTAVEQDGSFLGSSTEAALLKFAREHLAMGPLAEERANLQVADLVPFDTSRKYMAIVIKLRDRYRILVKGAAEIVVDNCIRTLDNTKKHFNPREELIFAELDDEKRAKLETVTGEYSRRLLRPIALAYRDIHSWPPVAALGATDDRNDSFANFEQVFRHQMTFAALFAIRDPLRPGIVSSIRQCQDAGVFVRMLTGDNLAVAEATAMETGIYTAGGVAMDGPTFRRLTPEQMDAVVPRLQVLARSNADDKALLVISLRRLGETVAVTGDGTNDTFALRAADIGLSMGRSGTEVAREESAIVLMDDNFASVPKALAWGRAVTESVKRYCQFQFALNLTAVIITIVSTLVGDVNSSVFEVIQLLWLNLMMDIFTALLFSTDFPRPYLMQRRPEPRNTPLITPAMWKMITGQSIYQLAVVFTLHYAGPAHFWPEASQEQAQTVVFNAYMFTQLFNQINCRRVDNSLDVIDGLLENPWFMGVQAVTLLGQILIVFKGGDTFETEPLTGAQWGWSIFLGTLVIPVGIVIRRIPDEWVRLVGHVLEPVTRPFSALSRWWRDKKSRSRRRREAREQKARAGDRQVHIGKQRYLGRIRQVLGRTVDKQTTDVDLRAVDGATRRVNTQVGTLQDLAPVDLFAAVEGAKLGTEAALPGLHVHPRTSKDDPILIMPATPLEVLEGADKSRRIPPSQDRRIMRYIEVNR</sequence>
<evidence type="ECO:0000256" key="1">
    <source>
        <dbReference type="ARBA" id="ARBA00004127"/>
    </source>
</evidence>
<dbReference type="GO" id="GO:0012505">
    <property type="term" value="C:endomembrane system"/>
    <property type="evidence" value="ECO:0007669"/>
    <property type="project" value="UniProtKB-SubCell"/>
</dbReference>
<dbReference type="Pfam" id="PF00122">
    <property type="entry name" value="E1-E2_ATPase"/>
    <property type="match status" value="1"/>
</dbReference>
<protein>
    <recommendedName>
        <fullName evidence="10">Cation-transporting P-type ATPase N-terminal domain-containing protein</fullName>
    </recommendedName>
</protein>
<dbReference type="PRINTS" id="PR00121">
    <property type="entry name" value="NAKATPASE"/>
</dbReference>
<dbReference type="Proteomes" id="UP001239445">
    <property type="component" value="Unassembled WGS sequence"/>
</dbReference>
<comment type="caution">
    <text evidence="11">The sequence shown here is derived from an EMBL/GenBank/DDBJ whole genome shotgun (WGS) entry which is preliminary data.</text>
</comment>
<keyword evidence="7 9" id="KW-1133">Transmembrane helix</keyword>
<evidence type="ECO:0000256" key="4">
    <source>
        <dbReference type="ARBA" id="ARBA00022741"/>
    </source>
</evidence>
<evidence type="ECO:0000313" key="11">
    <source>
        <dbReference type="EMBL" id="KAK1756503.1"/>
    </source>
</evidence>
<evidence type="ECO:0000256" key="6">
    <source>
        <dbReference type="ARBA" id="ARBA00022842"/>
    </source>
</evidence>
<name>A0AAJ0BDX3_9PEZI</name>
<dbReference type="InterPro" id="IPR006068">
    <property type="entry name" value="ATPase_P-typ_cation-transptr_C"/>
</dbReference>
<dbReference type="InterPro" id="IPR004014">
    <property type="entry name" value="ATPase_P-typ_cation-transptr_N"/>
</dbReference>
<keyword evidence="3" id="KW-0479">Metal-binding</keyword>
<dbReference type="GO" id="GO:0005388">
    <property type="term" value="F:P-type calcium transporter activity"/>
    <property type="evidence" value="ECO:0007669"/>
    <property type="project" value="TreeGrafter"/>
</dbReference>
<feature type="transmembrane region" description="Helical" evidence="9">
    <location>
        <begin position="1012"/>
        <end position="1029"/>
    </location>
</feature>
<proteinExistence type="predicted"/>
<dbReference type="InterPro" id="IPR023298">
    <property type="entry name" value="ATPase_P-typ_TM_dom_sf"/>
</dbReference>
<dbReference type="Pfam" id="PF13246">
    <property type="entry name" value="Cation_ATPase"/>
    <property type="match status" value="1"/>
</dbReference>
<feature type="transmembrane region" description="Helical" evidence="9">
    <location>
        <begin position="866"/>
        <end position="885"/>
    </location>
</feature>
<dbReference type="NCBIfam" id="TIGR01494">
    <property type="entry name" value="ATPase_P-type"/>
    <property type="match status" value="1"/>
</dbReference>
<dbReference type="SUPFAM" id="SSF81665">
    <property type="entry name" value="Calcium ATPase, transmembrane domain M"/>
    <property type="match status" value="1"/>
</dbReference>
<organism evidence="11 12">
    <name type="scientific">Echria macrotheca</name>
    <dbReference type="NCBI Taxonomy" id="438768"/>
    <lineage>
        <taxon>Eukaryota</taxon>
        <taxon>Fungi</taxon>
        <taxon>Dikarya</taxon>
        <taxon>Ascomycota</taxon>
        <taxon>Pezizomycotina</taxon>
        <taxon>Sordariomycetes</taxon>
        <taxon>Sordariomycetidae</taxon>
        <taxon>Sordariales</taxon>
        <taxon>Schizotheciaceae</taxon>
        <taxon>Echria</taxon>
    </lineage>
</organism>
<dbReference type="PRINTS" id="PR00119">
    <property type="entry name" value="CATATPASE"/>
</dbReference>
<dbReference type="SUPFAM" id="SSF81653">
    <property type="entry name" value="Calcium ATPase, transduction domain A"/>
    <property type="match status" value="1"/>
</dbReference>
<comment type="subcellular location">
    <subcellularLocation>
        <location evidence="1">Endomembrane system</location>
        <topology evidence="1">Multi-pass membrane protein</topology>
    </subcellularLocation>
</comment>
<dbReference type="InterPro" id="IPR036412">
    <property type="entry name" value="HAD-like_sf"/>
</dbReference>
<dbReference type="GO" id="GO:0046872">
    <property type="term" value="F:metal ion binding"/>
    <property type="evidence" value="ECO:0007669"/>
    <property type="project" value="UniProtKB-KW"/>
</dbReference>
<evidence type="ECO:0000256" key="7">
    <source>
        <dbReference type="ARBA" id="ARBA00022989"/>
    </source>
</evidence>
<dbReference type="GO" id="GO:0016887">
    <property type="term" value="F:ATP hydrolysis activity"/>
    <property type="evidence" value="ECO:0007669"/>
    <property type="project" value="InterPro"/>
</dbReference>
<evidence type="ECO:0000256" key="5">
    <source>
        <dbReference type="ARBA" id="ARBA00022840"/>
    </source>
</evidence>
<keyword evidence="5" id="KW-0067">ATP-binding</keyword>
<feature type="transmembrane region" description="Helical" evidence="9">
    <location>
        <begin position="134"/>
        <end position="155"/>
    </location>
</feature>
<feature type="transmembrane region" description="Helical" evidence="9">
    <location>
        <begin position="334"/>
        <end position="356"/>
    </location>
</feature>
<keyword evidence="6" id="KW-0460">Magnesium</keyword>
<feature type="transmembrane region" description="Helical" evidence="9">
    <location>
        <begin position="376"/>
        <end position="404"/>
    </location>
</feature>
<dbReference type="EMBL" id="MU839832">
    <property type="protein sequence ID" value="KAK1756503.1"/>
    <property type="molecule type" value="Genomic_DNA"/>
</dbReference>
<dbReference type="Gene3D" id="3.40.1110.10">
    <property type="entry name" value="Calcium-transporting ATPase, cytoplasmic domain N"/>
    <property type="match status" value="1"/>
</dbReference>
<dbReference type="AlphaFoldDB" id="A0AAJ0BDX3"/>
<dbReference type="Pfam" id="PF00690">
    <property type="entry name" value="Cation_ATPase_N"/>
    <property type="match status" value="1"/>
</dbReference>
<dbReference type="GO" id="GO:0005886">
    <property type="term" value="C:plasma membrane"/>
    <property type="evidence" value="ECO:0007669"/>
    <property type="project" value="TreeGrafter"/>
</dbReference>
<evidence type="ECO:0000256" key="3">
    <source>
        <dbReference type="ARBA" id="ARBA00022723"/>
    </source>
</evidence>
<dbReference type="InterPro" id="IPR001757">
    <property type="entry name" value="P_typ_ATPase"/>
</dbReference>